<dbReference type="OrthoDB" id="9813379at2"/>
<dbReference type="InterPro" id="IPR003795">
    <property type="entry name" value="DUF192"/>
</dbReference>
<reference evidence="1 2" key="1">
    <citation type="submission" date="2018-07" db="EMBL/GenBank/DDBJ databases">
        <title>Bacillus sp. YLB-04 draft genome sequence.</title>
        <authorList>
            <person name="Yu L."/>
            <person name="Tang X."/>
        </authorList>
    </citation>
    <scope>NUCLEOTIDE SEQUENCE [LARGE SCALE GENOMIC DNA]</scope>
    <source>
        <strain evidence="1 2">YLB-04</strain>
    </source>
</reference>
<proteinExistence type="predicted"/>
<evidence type="ECO:0000313" key="2">
    <source>
        <dbReference type="Proteomes" id="UP000257144"/>
    </source>
</evidence>
<organism evidence="1 2">
    <name type="scientific">Neobacillus piezotolerans</name>
    <dbReference type="NCBI Taxonomy" id="2259171"/>
    <lineage>
        <taxon>Bacteria</taxon>
        <taxon>Bacillati</taxon>
        <taxon>Bacillota</taxon>
        <taxon>Bacilli</taxon>
        <taxon>Bacillales</taxon>
        <taxon>Bacillaceae</taxon>
        <taxon>Neobacillus</taxon>
    </lineage>
</organism>
<protein>
    <submittedName>
        <fullName evidence="1">DUF192 domain-containing protein</fullName>
    </submittedName>
</protein>
<dbReference type="EMBL" id="QNQT01000009">
    <property type="protein sequence ID" value="RDU35528.1"/>
    <property type="molecule type" value="Genomic_DNA"/>
</dbReference>
<keyword evidence="2" id="KW-1185">Reference proteome</keyword>
<dbReference type="Pfam" id="PF02643">
    <property type="entry name" value="DUF192"/>
    <property type="match status" value="1"/>
</dbReference>
<accession>A0A3D8GMA4</accession>
<gene>
    <name evidence="1" type="ORF">DRW41_17475</name>
</gene>
<dbReference type="PANTHER" id="PTHR37953">
    <property type="entry name" value="UPF0127 PROTEIN MJ1496"/>
    <property type="match status" value="1"/>
</dbReference>
<sequence length="113" mass="12326">MKVVNLSNGTEIADSVANADSFFKRLKGLMFTKDLPAGHGLIIQPCQSIHTFFMNYPIDVVYLDGNSIVVGIDEKISPAKIGKVRRKARSVLELPAGTIQNTDLKVGHCLSIK</sequence>
<dbReference type="PANTHER" id="PTHR37953:SF1">
    <property type="entry name" value="UPF0127 PROTEIN MJ1496"/>
    <property type="match status" value="1"/>
</dbReference>
<name>A0A3D8GMA4_9BACI</name>
<dbReference type="InterPro" id="IPR038695">
    <property type="entry name" value="Saro_0823-like_sf"/>
</dbReference>
<comment type="caution">
    <text evidence="1">The sequence shown here is derived from an EMBL/GenBank/DDBJ whole genome shotgun (WGS) entry which is preliminary data.</text>
</comment>
<dbReference type="Gene3D" id="2.60.120.1140">
    <property type="entry name" value="Protein of unknown function DUF192"/>
    <property type="match status" value="1"/>
</dbReference>
<evidence type="ECO:0000313" key="1">
    <source>
        <dbReference type="EMBL" id="RDU35528.1"/>
    </source>
</evidence>
<dbReference type="Proteomes" id="UP000257144">
    <property type="component" value="Unassembled WGS sequence"/>
</dbReference>
<dbReference type="AlphaFoldDB" id="A0A3D8GMA4"/>